<dbReference type="PIRSF" id="PIRSF037677">
    <property type="entry name" value="DNA_mis_repair_Msh6"/>
    <property type="match status" value="1"/>
</dbReference>
<dbReference type="Gene3D" id="1.10.1420.10">
    <property type="match status" value="2"/>
</dbReference>
<dbReference type="InterPro" id="IPR027417">
    <property type="entry name" value="P-loop_NTPase"/>
</dbReference>
<proteinExistence type="inferred from homology"/>
<evidence type="ECO:0000313" key="13">
    <source>
        <dbReference type="EMBL" id="HEA86734.1"/>
    </source>
</evidence>
<dbReference type="InterPro" id="IPR036678">
    <property type="entry name" value="MutS_con_dom_sf"/>
</dbReference>
<keyword evidence="4 9" id="KW-0227">DNA damage</keyword>
<dbReference type="SMART" id="SM00534">
    <property type="entry name" value="MUTSac"/>
    <property type="match status" value="1"/>
</dbReference>
<dbReference type="GO" id="GO:0005829">
    <property type="term" value="C:cytosol"/>
    <property type="evidence" value="ECO:0007669"/>
    <property type="project" value="TreeGrafter"/>
</dbReference>
<dbReference type="InterPro" id="IPR016151">
    <property type="entry name" value="DNA_mismatch_repair_MutS_N"/>
</dbReference>
<evidence type="ECO:0000256" key="9">
    <source>
        <dbReference type="HAMAP-Rule" id="MF_00096"/>
    </source>
</evidence>
<sequence length="862" mass="97386">MAEKLTPLLRQYHRIKQKYPNTLLLFRVGDFYEMFYEDAEIGAQVLNLTLTSRPHGPDIRVPLAGIPVKALDTYVARLVAQGLKVAICEQLEEPDPKKPVVARDVVEIITPGTITRTSLLDANRNNYIMALSPHGSKWGISFADLTTGEFSVVEVTPETATDEIERISPAEIIIPQSWTPTLNITPEPRFTRIDDYYFTEEFAFEKLTHHLGVLNLAGYGIEDLNEGICAAGALLEYLEQTQRGALPHLRRIQRYITHNFLLLDRITRRNLELIESLHSTDTKTDIKGTLFWVLNQTKTPVGARLLRRWILSPLLSVKDINNRLDAINEFKKSQFQLNELQTLLRQIGDIERISSRIALGRAGPRELATMKKWLSVVPDIKELLQQFNTSRLLDLKKKIPDLSPVVDEINNVLVEDPPVTHTEGGVIRTGVNSELDELRSLASHAKEYIARIQERERQRTGIPNLRVGFNSVFGYYIEVTKSYLANVPRDYIRKQTIANGERFITHELKELEDKLLHAEERIKAIESELFVNLRNKVAQYTEQFLELSGTIAELDVLASLAQVAINENYVRPEIDESGIIDIKAGRHPVVEKMLKDPFIPNDIYLNSADEQILIITGPNMAGKSTYLRQVALIVIMAQMGSFVPADSARIGIVDKIFTRIGASDDVARGVSTFLAEMLETANILNNATTRSLIILDEVGRGTATKDGLAIAWATVEYLHGSNNFCPRTLFATHYHELTQITRQLPRVKNYSFLVREKGDQVIFLRKIHPGPADKSYGIAVAKLAGLPPKLLERAKQLLINFNCNDPTDFIRDDSVLTTPLADQNHIRTVIERLQHLEIESLTPLQALNLLAELKKLVEEFHL</sequence>
<dbReference type="GO" id="GO:0005524">
    <property type="term" value="F:ATP binding"/>
    <property type="evidence" value="ECO:0007669"/>
    <property type="project" value="UniProtKB-UniRule"/>
</dbReference>
<dbReference type="Pfam" id="PF00488">
    <property type="entry name" value="MutS_V"/>
    <property type="match status" value="1"/>
</dbReference>
<name>A0A7C1NG84_UNCW3</name>
<dbReference type="SUPFAM" id="SSF48334">
    <property type="entry name" value="DNA repair protein MutS, domain III"/>
    <property type="match status" value="1"/>
</dbReference>
<dbReference type="GO" id="GO:0030983">
    <property type="term" value="F:mismatched DNA binding"/>
    <property type="evidence" value="ECO:0007669"/>
    <property type="project" value="InterPro"/>
</dbReference>
<evidence type="ECO:0000256" key="3">
    <source>
        <dbReference type="ARBA" id="ARBA00022741"/>
    </source>
</evidence>
<keyword evidence="7 9" id="KW-0234">DNA repair</keyword>
<keyword evidence="3 9" id="KW-0547">Nucleotide-binding</keyword>
<dbReference type="FunFam" id="1.10.1420.10:FF:000001">
    <property type="entry name" value="DNA mismatch repair protein MutS"/>
    <property type="match status" value="1"/>
</dbReference>
<comment type="caution">
    <text evidence="13">The sequence shown here is derived from an EMBL/GenBank/DDBJ whole genome shotgun (WGS) entry which is preliminary data.</text>
</comment>
<dbReference type="GO" id="GO:0140664">
    <property type="term" value="F:ATP-dependent DNA damage sensor activity"/>
    <property type="evidence" value="ECO:0007669"/>
    <property type="project" value="InterPro"/>
</dbReference>
<keyword evidence="5 9" id="KW-0067">ATP-binding</keyword>
<dbReference type="InterPro" id="IPR017261">
    <property type="entry name" value="DNA_mismatch_repair_MutS/MSH"/>
</dbReference>
<evidence type="ECO:0000259" key="12">
    <source>
        <dbReference type="PROSITE" id="PS00486"/>
    </source>
</evidence>
<dbReference type="InterPro" id="IPR005748">
    <property type="entry name" value="DNA_mismatch_repair_MutS"/>
</dbReference>
<dbReference type="CDD" id="cd03284">
    <property type="entry name" value="ABC_MutS1"/>
    <property type="match status" value="1"/>
</dbReference>
<accession>A0A7C1NG84</accession>
<dbReference type="NCBIfam" id="TIGR01070">
    <property type="entry name" value="mutS1"/>
    <property type="match status" value="1"/>
</dbReference>
<evidence type="ECO:0000256" key="7">
    <source>
        <dbReference type="ARBA" id="ARBA00023204"/>
    </source>
</evidence>
<dbReference type="Pfam" id="PF05192">
    <property type="entry name" value="MutS_III"/>
    <property type="match status" value="1"/>
</dbReference>
<comment type="function">
    <text evidence="8 9">This protein is involved in the repair of mismatches in DNA. It is possible that it carries out the mismatch recognition step. This protein has a weak ATPase activity.</text>
</comment>
<dbReference type="AlphaFoldDB" id="A0A7C1NG84"/>
<dbReference type="InterPro" id="IPR036187">
    <property type="entry name" value="DNA_mismatch_repair_MutS_sf"/>
</dbReference>
<dbReference type="GO" id="GO:0003684">
    <property type="term" value="F:damaged DNA binding"/>
    <property type="evidence" value="ECO:0007669"/>
    <property type="project" value="UniProtKB-UniRule"/>
</dbReference>
<dbReference type="FunFam" id="3.40.50.300:FF:000870">
    <property type="entry name" value="MutS protein homolog 4"/>
    <property type="match status" value="1"/>
</dbReference>
<evidence type="ECO:0000256" key="4">
    <source>
        <dbReference type="ARBA" id="ARBA00022763"/>
    </source>
</evidence>
<dbReference type="Gene3D" id="3.40.50.300">
    <property type="entry name" value="P-loop containing nucleotide triphosphate hydrolases"/>
    <property type="match status" value="1"/>
</dbReference>
<evidence type="ECO:0000256" key="8">
    <source>
        <dbReference type="ARBA" id="ARBA00024647"/>
    </source>
</evidence>
<protein>
    <recommendedName>
        <fullName evidence="2 9">DNA mismatch repair protein MutS</fullName>
    </recommendedName>
</protein>
<keyword evidence="6 9" id="KW-0238">DNA-binding</keyword>
<dbReference type="PANTHER" id="PTHR11361:SF34">
    <property type="entry name" value="DNA MISMATCH REPAIR PROTEIN MSH1, MITOCHONDRIAL"/>
    <property type="match status" value="1"/>
</dbReference>
<evidence type="ECO:0000256" key="5">
    <source>
        <dbReference type="ARBA" id="ARBA00022840"/>
    </source>
</evidence>
<dbReference type="InterPro" id="IPR007861">
    <property type="entry name" value="DNA_mismatch_repair_MutS_clamp"/>
</dbReference>
<dbReference type="GO" id="GO:0006298">
    <property type="term" value="P:mismatch repair"/>
    <property type="evidence" value="ECO:0007669"/>
    <property type="project" value="UniProtKB-UniRule"/>
</dbReference>
<dbReference type="PANTHER" id="PTHR11361">
    <property type="entry name" value="DNA MISMATCH REPAIR PROTEIN MUTS FAMILY MEMBER"/>
    <property type="match status" value="1"/>
</dbReference>
<dbReference type="Pfam" id="PF05188">
    <property type="entry name" value="MutS_II"/>
    <property type="match status" value="1"/>
</dbReference>
<keyword evidence="11" id="KW-0175">Coiled coil</keyword>
<evidence type="ECO:0000256" key="1">
    <source>
        <dbReference type="ARBA" id="ARBA00006271"/>
    </source>
</evidence>
<evidence type="ECO:0000256" key="2">
    <source>
        <dbReference type="ARBA" id="ARBA00021982"/>
    </source>
</evidence>
<dbReference type="PROSITE" id="PS00486">
    <property type="entry name" value="DNA_MISMATCH_REPAIR_2"/>
    <property type="match status" value="1"/>
</dbReference>
<dbReference type="Pfam" id="PF05190">
    <property type="entry name" value="MutS_IV"/>
    <property type="match status" value="1"/>
</dbReference>
<dbReference type="Pfam" id="PF01624">
    <property type="entry name" value="MutS_I"/>
    <property type="match status" value="1"/>
</dbReference>
<dbReference type="HAMAP" id="MF_00096">
    <property type="entry name" value="MutS"/>
    <property type="match status" value="1"/>
</dbReference>
<dbReference type="InterPro" id="IPR007695">
    <property type="entry name" value="DNA_mismatch_repair_MutS-lik_N"/>
</dbReference>
<dbReference type="SMART" id="SM00533">
    <property type="entry name" value="MUTSd"/>
    <property type="match status" value="1"/>
</dbReference>
<evidence type="ECO:0000256" key="6">
    <source>
        <dbReference type="ARBA" id="ARBA00023125"/>
    </source>
</evidence>
<evidence type="ECO:0000256" key="10">
    <source>
        <dbReference type="RuleBase" id="RU003756"/>
    </source>
</evidence>
<dbReference type="NCBIfam" id="NF003810">
    <property type="entry name" value="PRK05399.1"/>
    <property type="match status" value="1"/>
</dbReference>
<dbReference type="SUPFAM" id="SSF53150">
    <property type="entry name" value="DNA repair protein MutS, domain II"/>
    <property type="match status" value="1"/>
</dbReference>
<evidence type="ECO:0000256" key="11">
    <source>
        <dbReference type="SAM" id="Coils"/>
    </source>
</evidence>
<organism evidence="13">
    <name type="scientific">candidate division WOR-3 bacterium</name>
    <dbReference type="NCBI Taxonomy" id="2052148"/>
    <lineage>
        <taxon>Bacteria</taxon>
        <taxon>Bacteria division WOR-3</taxon>
    </lineage>
</organism>
<dbReference type="Gene3D" id="3.40.1170.10">
    <property type="entry name" value="DNA repair protein MutS, domain I"/>
    <property type="match status" value="1"/>
</dbReference>
<gene>
    <name evidence="9 13" type="primary">mutS</name>
    <name evidence="13" type="ORF">ENP94_01835</name>
</gene>
<dbReference type="InterPro" id="IPR000432">
    <property type="entry name" value="DNA_mismatch_repair_MutS_C"/>
</dbReference>
<dbReference type="InterPro" id="IPR007860">
    <property type="entry name" value="DNA_mmatch_repair_MutS_con_dom"/>
</dbReference>
<dbReference type="InterPro" id="IPR007696">
    <property type="entry name" value="DNA_mismatch_repair_MutS_core"/>
</dbReference>
<feature type="domain" description="DNA mismatch repair proteins mutS family" evidence="12">
    <location>
        <begin position="691"/>
        <end position="707"/>
    </location>
</feature>
<dbReference type="SUPFAM" id="SSF52540">
    <property type="entry name" value="P-loop containing nucleoside triphosphate hydrolases"/>
    <property type="match status" value="1"/>
</dbReference>
<feature type="binding site" evidence="9">
    <location>
        <begin position="617"/>
        <end position="624"/>
    </location>
    <ligand>
        <name>ATP</name>
        <dbReference type="ChEBI" id="CHEBI:30616"/>
    </ligand>
</feature>
<comment type="similarity">
    <text evidence="1 9 10">Belongs to the DNA mismatch repair MutS family.</text>
</comment>
<reference evidence="13" key="1">
    <citation type="journal article" date="2020" name="mSystems">
        <title>Genome- and Community-Level Interaction Insights into Carbon Utilization and Element Cycling Functions of Hydrothermarchaeota in Hydrothermal Sediment.</title>
        <authorList>
            <person name="Zhou Z."/>
            <person name="Liu Y."/>
            <person name="Xu W."/>
            <person name="Pan J."/>
            <person name="Luo Z.H."/>
            <person name="Li M."/>
        </authorList>
    </citation>
    <scope>NUCLEOTIDE SEQUENCE [LARGE SCALE GENOMIC DNA]</scope>
    <source>
        <strain evidence="13">SpSt-265</strain>
    </source>
</reference>
<feature type="coiled-coil region" evidence="11">
    <location>
        <begin position="501"/>
        <end position="528"/>
    </location>
</feature>
<dbReference type="InterPro" id="IPR045076">
    <property type="entry name" value="MutS"/>
</dbReference>
<dbReference type="EMBL" id="DSLG01000002">
    <property type="protein sequence ID" value="HEA86734.1"/>
    <property type="molecule type" value="Genomic_DNA"/>
</dbReference>
<dbReference type="SUPFAM" id="SSF55271">
    <property type="entry name" value="DNA repair protein MutS, domain I"/>
    <property type="match status" value="1"/>
</dbReference>
<dbReference type="Gene3D" id="3.30.420.110">
    <property type="entry name" value="MutS, connector domain"/>
    <property type="match status" value="1"/>
</dbReference>